<dbReference type="SMART" id="SM00456">
    <property type="entry name" value="WW"/>
    <property type="match status" value="1"/>
</dbReference>
<dbReference type="InterPro" id="IPR036020">
    <property type="entry name" value="WW_dom_sf"/>
</dbReference>
<sequence>MPAKKPSTAVTKDVVQPSLLAGSPPPLTAASNEHTAAEAELTQVTDNDDDDDDDDDDDNNNNEQADAAVAEQGEKATIPAATEVETTMPSTQPPLPDEPAPPPTGVHTGRDPNWTAVWDSTARAYYFHHTLTGVTQWTNPFEASVDSTPTTQPTAGPSTTTATTTADAQDEDPNSHINHRGIDPDLAFLDPNLARQQTRGGAVPVFQARFNSKTGRFQGDPSMVPDRISDYSRSSRQQQAFYDTNAWTESLQGRGIYQGQQDEVEEQGGKKRKLSSKEVQAFKDKKEQKKRAKLMTFLKS</sequence>
<feature type="compositionally biased region" description="Pro residues" evidence="1">
    <location>
        <begin position="91"/>
        <end position="104"/>
    </location>
</feature>
<feature type="region of interest" description="Disordered" evidence="1">
    <location>
        <begin position="260"/>
        <end position="287"/>
    </location>
</feature>
<feature type="region of interest" description="Disordered" evidence="1">
    <location>
        <begin position="1"/>
        <end position="113"/>
    </location>
</feature>
<evidence type="ECO:0000256" key="1">
    <source>
        <dbReference type="SAM" id="MobiDB-lite"/>
    </source>
</evidence>
<keyword evidence="4" id="KW-1185">Reference proteome</keyword>
<feature type="compositionally biased region" description="Acidic residues" evidence="1">
    <location>
        <begin position="46"/>
        <end position="60"/>
    </location>
</feature>
<dbReference type="Pfam" id="PF00397">
    <property type="entry name" value="WW"/>
    <property type="match status" value="1"/>
</dbReference>
<name>A0A2X0NXG7_9BASI</name>
<dbReference type="PROSITE" id="PS50020">
    <property type="entry name" value="WW_DOMAIN_2"/>
    <property type="match status" value="1"/>
</dbReference>
<dbReference type="AlphaFoldDB" id="A0A2X0NXG7"/>
<gene>
    <name evidence="3" type="primary">BQ5605_C014g07580</name>
    <name evidence="3" type="ORF">BQ5605_C014G07580</name>
</gene>
<protein>
    <submittedName>
        <fullName evidence="3">BQ5605_C014g07580 protein</fullName>
    </submittedName>
</protein>
<proteinExistence type="predicted"/>
<dbReference type="SUPFAM" id="SSF51045">
    <property type="entry name" value="WW domain"/>
    <property type="match status" value="1"/>
</dbReference>
<dbReference type="EMBL" id="FQNC01000016">
    <property type="protein sequence ID" value="SGY19172.1"/>
    <property type="molecule type" value="Genomic_DNA"/>
</dbReference>
<evidence type="ECO:0000259" key="2">
    <source>
        <dbReference type="PROSITE" id="PS50020"/>
    </source>
</evidence>
<evidence type="ECO:0000313" key="3">
    <source>
        <dbReference type="EMBL" id="SGY19172.1"/>
    </source>
</evidence>
<feature type="region of interest" description="Disordered" evidence="1">
    <location>
        <begin position="143"/>
        <end position="184"/>
    </location>
</feature>
<accession>A0A2X0NXG7</accession>
<organism evidence="3 4">
    <name type="scientific">Microbotryum silenes-dioicae</name>
    <dbReference type="NCBI Taxonomy" id="796604"/>
    <lineage>
        <taxon>Eukaryota</taxon>
        <taxon>Fungi</taxon>
        <taxon>Dikarya</taxon>
        <taxon>Basidiomycota</taxon>
        <taxon>Pucciniomycotina</taxon>
        <taxon>Microbotryomycetes</taxon>
        <taxon>Microbotryales</taxon>
        <taxon>Microbotryaceae</taxon>
        <taxon>Microbotryum</taxon>
    </lineage>
</organism>
<feature type="domain" description="WW" evidence="2">
    <location>
        <begin position="108"/>
        <end position="142"/>
    </location>
</feature>
<feature type="compositionally biased region" description="Low complexity" evidence="1">
    <location>
        <begin position="148"/>
        <end position="166"/>
    </location>
</feature>
<dbReference type="PROSITE" id="PS01159">
    <property type="entry name" value="WW_DOMAIN_1"/>
    <property type="match status" value="1"/>
</dbReference>
<dbReference type="Proteomes" id="UP000249464">
    <property type="component" value="Unassembled WGS sequence"/>
</dbReference>
<dbReference type="CDD" id="cd00201">
    <property type="entry name" value="WW"/>
    <property type="match status" value="1"/>
</dbReference>
<evidence type="ECO:0000313" key="4">
    <source>
        <dbReference type="Proteomes" id="UP000249464"/>
    </source>
</evidence>
<reference evidence="3 4" key="1">
    <citation type="submission" date="2016-11" db="EMBL/GenBank/DDBJ databases">
        <authorList>
            <person name="Jaros S."/>
            <person name="Januszkiewicz K."/>
            <person name="Wedrychowicz H."/>
        </authorList>
    </citation>
    <scope>NUCLEOTIDE SEQUENCE [LARGE SCALE GENOMIC DNA]</scope>
</reference>
<dbReference type="InterPro" id="IPR001202">
    <property type="entry name" value="WW_dom"/>
</dbReference>
<dbReference type="Gene3D" id="2.20.70.10">
    <property type="match status" value="1"/>
</dbReference>